<dbReference type="Proteomes" id="UP000594638">
    <property type="component" value="Unassembled WGS sequence"/>
</dbReference>
<accession>A0A8S0S9T2</accession>
<feature type="region of interest" description="Disordered" evidence="1">
    <location>
        <begin position="34"/>
        <end position="55"/>
    </location>
</feature>
<comment type="caution">
    <text evidence="2">The sequence shown here is derived from an EMBL/GenBank/DDBJ whole genome shotgun (WGS) entry which is preliminary data.</text>
</comment>
<sequence>MCRGGASTRRGGTTARAGSIEMFRTIGRLKLHSIIPFKSKKQQHRRHEEEKELPEPRAANDMICCRLPFLPSGLD</sequence>
<name>A0A8S0S9T2_OLEEU</name>
<evidence type="ECO:0000313" key="2">
    <source>
        <dbReference type="EMBL" id="CAA2988317.1"/>
    </source>
</evidence>
<keyword evidence="3" id="KW-1185">Reference proteome</keyword>
<organism evidence="2 3">
    <name type="scientific">Olea europaea subsp. europaea</name>
    <dbReference type="NCBI Taxonomy" id="158383"/>
    <lineage>
        <taxon>Eukaryota</taxon>
        <taxon>Viridiplantae</taxon>
        <taxon>Streptophyta</taxon>
        <taxon>Embryophyta</taxon>
        <taxon>Tracheophyta</taxon>
        <taxon>Spermatophyta</taxon>
        <taxon>Magnoliopsida</taxon>
        <taxon>eudicotyledons</taxon>
        <taxon>Gunneridae</taxon>
        <taxon>Pentapetalae</taxon>
        <taxon>asterids</taxon>
        <taxon>lamiids</taxon>
        <taxon>Lamiales</taxon>
        <taxon>Oleaceae</taxon>
        <taxon>Oleeae</taxon>
        <taxon>Olea</taxon>
    </lineage>
</organism>
<feature type="compositionally biased region" description="Basic and acidic residues" evidence="1">
    <location>
        <begin position="46"/>
        <end position="55"/>
    </location>
</feature>
<dbReference type="Gramene" id="OE9A002988T1">
    <property type="protein sequence ID" value="OE9A002988C1"/>
    <property type="gene ID" value="OE9A002988"/>
</dbReference>
<reference evidence="2 3" key="1">
    <citation type="submission" date="2019-12" db="EMBL/GenBank/DDBJ databases">
        <authorList>
            <person name="Alioto T."/>
            <person name="Alioto T."/>
            <person name="Gomez Garrido J."/>
        </authorList>
    </citation>
    <scope>NUCLEOTIDE SEQUENCE [LARGE SCALE GENOMIC DNA]</scope>
</reference>
<gene>
    <name evidence="2" type="ORF">OLEA9_A002988</name>
</gene>
<protein>
    <submittedName>
        <fullName evidence="2">Uncharacterized protein</fullName>
    </submittedName>
</protein>
<evidence type="ECO:0000256" key="1">
    <source>
        <dbReference type="SAM" id="MobiDB-lite"/>
    </source>
</evidence>
<proteinExistence type="predicted"/>
<evidence type="ECO:0000313" key="3">
    <source>
        <dbReference type="Proteomes" id="UP000594638"/>
    </source>
</evidence>
<dbReference type="AlphaFoldDB" id="A0A8S0S9T2"/>
<dbReference type="EMBL" id="CACTIH010003983">
    <property type="protein sequence ID" value="CAA2988317.1"/>
    <property type="molecule type" value="Genomic_DNA"/>
</dbReference>